<keyword evidence="2" id="KW-1185">Reference proteome</keyword>
<comment type="caution">
    <text evidence="1">The sequence shown here is derived from an EMBL/GenBank/DDBJ whole genome shotgun (WGS) entry which is preliminary data.</text>
</comment>
<dbReference type="AlphaFoldDB" id="A0A7W6CPI7"/>
<dbReference type="Proteomes" id="UP000548867">
    <property type="component" value="Unassembled WGS sequence"/>
</dbReference>
<dbReference type="RefSeq" id="WP_183627630.1">
    <property type="nucleotide sequence ID" value="NZ_JACIDX010000016.1"/>
</dbReference>
<accession>A0A7W6CPI7</accession>
<gene>
    <name evidence="1" type="ORF">GGR38_003747</name>
</gene>
<evidence type="ECO:0000313" key="2">
    <source>
        <dbReference type="Proteomes" id="UP000548867"/>
    </source>
</evidence>
<organism evidence="1 2">
    <name type="scientific">Novosphingobium sediminicola</name>
    <dbReference type="NCBI Taxonomy" id="563162"/>
    <lineage>
        <taxon>Bacteria</taxon>
        <taxon>Pseudomonadati</taxon>
        <taxon>Pseudomonadota</taxon>
        <taxon>Alphaproteobacteria</taxon>
        <taxon>Sphingomonadales</taxon>
        <taxon>Sphingomonadaceae</taxon>
        <taxon>Novosphingobium</taxon>
    </lineage>
</organism>
<sequence length="86" mass="9251">MGACKRGDAVQCLYSKTLDLLSREGEDWRARVDLLRPLAMVAGFQKTREGQSECAAFAAHLAAGDEPGALAACRRLIELDAELSGQ</sequence>
<reference evidence="1 2" key="1">
    <citation type="submission" date="2020-08" db="EMBL/GenBank/DDBJ databases">
        <title>Genomic Encyclopedia of Type Strains, Phase IV (KMG-IV): sequencing the most valuable type-strain genomes for metagenomic binning, comparative biology and taxonomic classification.</title>
        <authorList>
            <person name="Goeker M."/>
        </authorList>
    </citation>
    <scope>NUCLEOTIDE SEQUENCE [LARGE SCALE GENOMIC DNA]</scope>
    <source>
        <strain evidence="1 2">DSM 27057</strain>
    </source>
</reference>
<name>A0A7W6CPI7_9SPHN</name>
<proteinExistence type="predicted"/>
<dbReference type="EMBL" id="JACIDX010000016">
    <property type="protein sequence ID" value="MBB3956781.1"/>
    <property type="molecule type" value="Genomic_DNA"/>
</dbReference>
<evidence type="ECO:0000313" key="1">
    <source>
        <dbReference type="EMBL" id="MBB3956781.1"/>
    </source>
</evidence>
<protein>
    <submittedName>
        <fullName evidence="1">Uncharacterized protein</fullName>
    </submittedName>
</protein>